<proteinExistence type="predicted"/>
<sequence>MAGTVGKRVAQGVAVALVVAVAAGGLIAYTYRGEIRDHFLASSFEPTQRVNQIRDEIELSATGDRVFLASQPTIGGRDEFNRWCAGVDHTEEGHVLGCFAERRIRLFEVTDQRLTGVVETTAAHELLHAAWSRMSQEERAELADTLVAEYDARAATDAEFSQRMSVYESLSRSAFANELHSVFGTEVRDLSPELEQHYAKWFEDRSVIVDWYDGYHGVFVELKAEAERLSAELEELRSDIEDRSATYDVAVQQFNADAAEFRERNERYEFSGNKQLFDTLRGELLARQEGLDAVRQEIQAETDRFNALREELVKLNDVSVELNDVLDSTFTPPSSPVEQA</sequence>
<accession>A0A852RD22</accession>
<comment type="caution">
    <text evidence="3">The sequence shown here is derived from an EMBL/GenBank/DDBJ whole genome shotgun (WGS) entry which is preliminary data.</text>
</comment>
<reference evidence="3 4" key="1">
    <citation type="submission" date="2020-07" db="EMBL/GenBank/DDBJ databases">
        <title>Sequencing the genomes of 1000 actinobacteria strains.</title>
        <authorList>
            <person name="Klenk H.-P."/>
        </authorList>
    </citation>
    <scope>NUCLEOTIDE SEQUENCE [LARGE SCALE GENOMIC DNA]</scope>
    <source>
        <strain evidence="3 4">DSM 17380</strain>
    </source>
</reference>
<dbReference type="EMBL" id="JACCBD010000001">
    <property type="protein sequence ID" value="NYD26780.1"/>
    <property type="molecule type" value="Genomic_DNA"/>
</dbReference>
<protein>
    <submittedName>
        <fullName evidence="3">Skp family chaperone for outer membrane proteins</fullName>
    </submittedName>
</protein>
<dbReference type="AlphaFoldDB" id="A0A852RD22"/>
<evidence type="ECO:0000313" key="4">
    <source>
        <dbReference type="Proteomes" id="UP000586095"/>
    </source>
</evidence>
<name>A0A852RD22_9MICO</name>
<feature type="transmembrane region" description="Helical" evidence="2">
    <location>
        <begin position="12"/>
        <end position="31"/>
    </location>
</feature>
<dbReference type="Proteomes" id="UP000586095">
    <property type="component" value="Unassembled WGS sequence"/>
</dbReference>
<keyword evidence="4" id="KW-1185">Reference proteome</keyword>
<evidence type="ECO:0000256" key="2">
    <source>
        <dbReference type="SAM" id="Phobius"/>
    </source>
</evidence>
<evidence type="ECO:0000313" key="3">
    <source>
        <dbReference type="EMBL" id="NYD26780.1"/>
    </source>
</evidence>
<evidence type="ECO:0000256" key="1">
    <source>
        <dbReference type="SAM" id="Coils"/>
    </source>
</evidence>
<keyword evidence="2" id="KW-0812">Transmembrane</keyword>
<organism evidence="3 4">
    <name type="scientific">Leucobacter aridicollis</name>
    <dbReference type="NCBI Taxonomy" id="283878"/>
    <lineage>
        <taxon>Bacteria</taxon>
        <taxon>Bacillati</taxon>
        <taxon>Actinomycetota</taxon>
        <taxon>Actinomycetes</taxon>
        <taxon>Micrococcales</taxon>
        <taxon>Microbacteriaceae</taxon>
        <taxon>Leucobacter</taxon>
    </lineage>
</organism>
<gene>
    <name evidence="3" type="ORF">BJ960_001583</name>
</gene>
<keyword evidence="2" id="KW-0472">Membrane</keyword>
<feature type="coiled-coil region" evidence="1">
    <location>
        <begin position="291"/>
        <end position="318"/>
    </location>
</feature>
<feature type="coiled-coil region" evidence="1">
    <location>
        <begin position="219"/>
        <end position="246"/>
    </location>
</feature>
<dbReference type="RefSeq" id="WP_185986883.1">
    <property type="nucleotide sequence ID" value="NZ_BAAALZ010000001.1"/>
</dbReference>
<keyword evidence="1" id="KW-0175">Coiled coil</keyword>
<keyword evidence="2" id="KW-1133">Transmembrane helix</keyword>